<reference evidence="2 3" key="1">
    <citation type="submission" date="2020-05" db="EMBL/GenBank/DDBJ databases">
        <title>Draft genome sequence of Mycobacterium hippocampi DL, isolated from European seabass, Dicentrarchus labrax, reared in fish farms.</title>
        <authorList>
            <person name="Stathopoulou P."/>
            <person name="Asimakis E."/>
            <person name="Tzokas K."/>
            <person name="Batargias C."/>
            <person name="Tsiamis G."/>
        </authorList>
    </citation>
    <scope>NUCLEOTIDE SEQUENCE [LARGE SCALE GENOMIC DNA]</scope>
    <source>
        <strain evidence="2 3">DL</strain>
    </source>
</reference>
<keyword evidence="3" id="KW-1185">Reference proteome</keyword>
<evidence type="ECO:0000313" key="2">
    <source>
        <dbReference type="EMBL" id="NVN50528.1"/>
    </source>
</evidence>
<dbReference type="Proteomes" id="UP000570517">
    <property type="component" value="Unassembled WGS sequence"/>
</dbReference>
<organism evidence="2 3">
    <name type="scientific">Mycolicibacterium hippocampi</name>
    <dbReference type="NCBI Taxonomy" id="659824"/>
    <lineage>
        <taxon>Bacteria</taxon>
        <taxon>Bacillati</taxon>
        <taxon>Actinomycetota</taxon>
        <taxon>Actinomycetes</taxon>
        <taxon>Mycobacteriales</taxon>
        <taxon>Mycobacteriaceae</taxon>
        <taxon>Mycolicibacterium</taxon>
    </lineage>
</organism>
<dbReference type="Pfam" id="PF14534">
    <property type="entry name" value="DUF4440"/>
    <property type="match status" value="1"/>
</dbReference>
<protein>
    <recommendedName>
        <fullName evidence="1">DUF4440 domain-containing protein</fullName>
    </recommendedName>
</protein>
<proteinExistence type="predicted"/>
<dbReference type="Gene3D" id="3.10.450.50">
    <property type="match status" value="1"/>
</dbReference>
<dbReference type="EMBL" id="JABFYL010000024">
    <property type="protein sequence ID" value="NVN50528.1"/>
    <property type="molecule type" value="Genomic_DNA"/>
</dbReference>
<gene>
    <name evidence="2" type="ORF">HLY00_5467</name>
</gene>
<feature type="domain" description="DUF4440" evidence="1">
    <location>
        <begin position="24"/>
        <end position="129"/>
    </location>
</feature>
<comment type="caution">
    <text evidence="2">The sequence shown here is derived from an EMBL/GenBank/DDBJ whole genome shotgun (WGS) entry which is preliminary data.</text>
</comment>
<sequence>MTDSTSLPVGNHAAMANRELTDELLELEHAGWKSLCEGTGDQFYGGVMADDAVMVLANGMVMDRATVTAALGESPPWARYEISDVRLIEVTPDTAALVYTGTGFRDGQDEPFVGAMSSVYHRAGDGWKLVLYQQSAKN</sequence>
<evidence type="ECO:0000313" key="3">
    <source>
        <dbReference type="Proteomes" id="UP000570517"/>
    </source>
</evidence>
<dbReference type="SUPFAM" id="SSF54427">
    <property type="entry name" value="NTF2-like"/>
    <property type="match status" value="1"/>
</dbReference>
<dbReference type="InterPro" id="IPR032710">
    <property type="entry name" value="NTF2-like_dom_sf"/>
</dbReference>
<name>A0A850PJA1_9MYCO</name>
<evidence type="ECO:0000259" key="1">
    <source>
        <dbReference type="Pfam" id="PF14534"/>
    </source>
</evidence>
<dbReference type="InterPro" id="IPR027843">
    <property type="entry name" value="DUF4440"/>
</dbReference>
<accession>A0A850PJA1</accession>
<dbReference type="AlphaFoldDB" id="A0A850PJA1"/>